<evidence type="ECO:0000313" key="1">
    <source>
        <dbReference type="EMBL" id="KMZ77710.1"/>
    </source>
</evidence>
<gene>
    <name evidence="1" type="ORF">PVIIG_03942</name>
</gene>
<protein>
    <submittedName>
        <fullName evidence="1">Uncharacterized protein</fullName>
    </submittedName>
</protein>
<reference evidence="1 2" key="1">
    <citation type="submission" date="2011-08" db="EMBL/GenBank/DDBJ databases">
        <title>The Genome Sequence of Plasmodium vivax India VII.</title>
        <authorList>
            <consortium name="The Broad Institute Genome Sequencing Platform"/>
            <consortium name="The Broad Institute Genome Sequencing Center for Infectious Disease"/>
            <person name="Neafsey D."/>
            <person name="Carlton J."/>
            <person name="Barnwell J."/>
            <person name="Collins W."/>
            <person name="Escalante A."/>
            <person name="Mullikin J."/>
            <person name="Saul A."/>
            <person name="Guigo R."/>
            <person name="Camara F."/>
            <person name="Young S.K."/>
            <person name="Zeng Q."/>
            <person name="Gargeya S."/>
            <person name="Fitzgerald M."/>
            <person name="Haas B."/>
            <person name="Abouelleil A."/>
            <person name="Alvarado L."/>
            <person name="Arachchi H.M."/>
            <person name="Berlin A."/>
            <person name="Brown A."/>
            <person name="Chapman S.B."/>
            <person name="Chen Z."/>
            <person name="Dunbar C."/>
            <person name="Freedman E."/>
            <person name="Gearin G."/>
            <person name="Gellesch M."/>
            <person name="Goldberg J."/>
            <person name="Griggs A."/>
            <person name="Gujja S."/>
            <person name="Heiman D."/>
            <person name="Howarth C."/>
            <person name="Larson L."/>
            <person name="Lui A."/>
            <person name="MacDonald P.J.P."/>
            <person name="Montmayeur A."/>
            <person name="Murphy C."/>
            <person name="Neiman D."/>
            <person name="Pearson M."/>
            <person name="Priest M."/>
            <person name="Roberts A."/>
            <person name="Saif S."/>
            <person name="Shea T."/>
            <person name="Shenoy N."/>
            <person name="Sisk P."/>
            <person name="Stolte C."/>
            <person name="Sykes S."/>
            <person name="Wortman J."/>
            <person name="Nusbaum C."/>
            <person name="Birren B."/>
        </authorList>
    </citation>
    <scope>NUCLEOTIDE SEQUENCE [LARGE SCALE GENOMIC DNA]</scope>
    <source>
        <strain evidence="1 2">India VII</strain>
    </source>
</reference>
<evidence type="ECO:0000313" key="2">
    <source>
        <dbReference type="Proteomes" id="UP000053562"/>
    </source>
</evidence>
<organism evidence="1 2">
    <name type="scientific">Plasmodium vivax India VII</name>
    <dbReference type="NCBI Taxonomy" id="1077284"/>
    <lineage>
        <taxon>Eukaryota</taxon>
        <taxon>Sar</taxon>
        <taxon>Alveolata</taxon>
        <taxon>Apicomplexa</taxon>
        <taxon>Aconoidasida</taxon>
        <taxon>Haemosporida</taxon>
        <taxon>Plasmodiidae</taxon>
        <taxon>Plasmodium</taxon>
        <taxon>Plasmodium (Plasmodium)</taxon>
    </lineage>
</organism>
<sequence length="52" mass="6372">MKLSILEDRLSKYKQELSEMKDTNDPSNLEDVERIRKNIKFTEDRIYHCRKN</sequence>
<dbReference type="AlphaFoldDB" id="A0A0J9S4C5"/>
<dbReference type="Proteomes" id="UP000053562">
    <property type="component" value="Unassembled WGS sequence"/>
</dbReference>
<name>A0A0J9S4C5_PLAVI</name>
<accession>A0A0J9S4C5</accession>
<proteinExistence type="predicted"/>
<dbReference type="EMBL" id="KQ234386">
    <property type="protein sequence ID" value="KMZ77710.1"/>
    <property type="molecule type" value="Genomic_DNA"/>
</dbReference>